<dbReference type="InterPro" id="IPR018060">
    <property type="entry name" value="HTH_AraC"/>
</dbReference>
<dbReference type="SMART" id="SM00342">
    <property type="entry name" value="HTH_ARAC"/>
    <property type="match status" value="1"/>
</dbReference>
<dbReference type="InterPro" id="IPR009057">
    <property type="entry name" value="Homeodomain-like_sf"/>
</dbReference>
<dbReference type="AlphaFoldDB" id="A0A7W8IRQ9"/>
<dbReference type="SUPFAM" id="SSF46689">
    <property type="entry name" value="Homeodomain-like"/>
    <property type="match status" value="2"/>
</dbReference>
<evidence type="ECO:0000256" key="5">
    <source>
        <dbReference type="ARBA" id="ARBA00023015"/>
    </source>
</evidence>
<dbReference type="PANTHER" id="PTHR42713">
    <property type="entry name" value="HISTIDINE KINASE-RELATED"/>
    <property type="match status" value="1"/>
</dbReference>
<dbReference type="GO" id="GO:0003700">
    <property type="term" value="F:DNA-binding transcription factor activity"/>
    <property type="evidence" value="ECO:0007669"/>
    <property type="project" value="InterPro"/>
</dbReference>
<evidence type="ECO:0000256" key="6">
    <source>
        <dbReference type="ARBA" id="ARBA00023125"/>
    </source>
</evidence>
<feature type="domain" description="HTH araC/xylS-type" evidence="9">
    <location>
        <begin position="294"/>
        <end position="393"/>
    </location>
</feature>
<dbReference type="SUPFAM" id="SSF52172">
    <property type="entry name" value="CheY-like"/>
    <property type="match status" value="1"/>
</dbReference>
<dbReference type="Pfam" id="PF12833">
    <property type="entry name" value="HTH_18"/>
    <property type="match status" value="1"/>
</dbReference>
<protein>
    <submittedName>
        <fullName evidence="11">Two-component system response regulator YesN</fullName>
    </submittedName>
</protein>
<gene>
    <name evidence="11" type="ORF">HNQ34_002515</name>
</gene>
<evidence type="ECO:0000259" key="9">
    <source>
        <dbReference type="PROSITE" id="PS01124"/>
    </source>
</evidence>
<reference evidence="11 12" key="1">
    <citation type="submission" date="2020-08" db="EMBL/GenBank/DDBJ databases">
        <title>Genomic Encyclopedia of Type Strains, Phase IV (KMG-IV): sequencing the most valuable type-strain genomes for metagenomic binning, comparative biology and taxonomic classification.</title>
        <authorList>
            <person name="Goeker M."/>
        </authorList>
    </citation>
    <scope>NUCLEOTIDE SEQUENCE [LARGE SCALE GENOMIC DNA]</scope>
    <source>
        <strain evidence="11 12">DSM 16325</strain>
    </source>
</reference>
<dbReference type="InterPro" id="IPR020449">
    <property type="entry name" value="Tscrpt_reg_AraC-type_HTH"/>
</dbReference>
<keyword evidence="5" id="KW-0805">Transcription regulation</keyword>
<keyword evidence="4" id="KW-0902">Two-component regulatory system</keyword>
<evidence type="ECO:0000256" key="8">
    <source>
        <dbReference type="PROSITE-ProRule" id="PRU00169"/>
    </source>
</evidence>
<dbReference type="PRINTS" id="PR00032">
    <property type="entry name" value="HTHARAC"/>
</dbReference>
<feature type="modified residue" description="4-aspartylphosphate" evidence="8">
    <location>
        <position position="57"/>
    </location>
</feature>
<dbReference type="Gene3D" id="3.40.50.2300">
    <property type="match status" value="1"/>
</dbReference>
<accession>A0A7W8IRQ9</accession>
<dbReference type="GO" id="GO:0043565">
    <property type="term" value="F:sequence-specific DNA binding"/>
    <property type="evidence" value="ECO:0007669"/>
    <property type="project" value="InterPro"/>
</dbReference>
<dbReference type="InterPro" id="IPR011006">
    <property type="entry name" value="CheY-like_superfamily"/>
</dbReference>
<evidence type="ECO:0000256" key="4">
    <source>
        <dbReference type="ARBA" id="ARBA00023012"/>
    </source>
</evidence>
<organism evidence="11 12">
    <name type="scientific">Anoxybacteroides tepidamans</name>
    <dbReference type="NCBI Taxonomy" id="265948"/>
    <lineage>
        <taxon>Bacteria</taxon>
        <taxon>Bacillati</taxon>
        <taxon>Bacillota</taxon>
        <taxon>Bacilli</taxon>
        <taxon>Bacillales</taxon>
        <taxon>Anoxybacillaceae</taxon>
        <taxon>Anoxybacteroides</taxon>
    </lineage>
</organism>
<evidence type="ECO:0000313" key="12">
    <source>
        <dbReference type="Proteomes" id="UP000520011"/>
    </source>
</evidence>
<keyword evidence="6" id="KW-0238">DNA-binding</keyword>
<dbReference type="InterPro" id="IPR001789">
    <property type="entry name" value="Sig_transdc_resp-reg_receiver"/>
</dbReference>
<name>A0A7W8IRQ9_9BACL</name>
<dbReference type="PROSITE" id="PS50110">
    <property type="entry name" value="RESPONSE_REGULATORY"/>
    <property type="match status" value="1"/>
</dbReference>
<dbReference type="Pfam" id="PF00072">
    <property type="entry name" value="Response_reg"/>
    <property type="match status" value="1"/>
</dbReference>
<comment type="caution">
    <text evidence="11">The sequence shown here is derived from an EMBL/GenBank/DDBJ whole genome shotgun (WGS) entry which is preliminary data.</text>
</comment>
<keyword evidence="12" id="KW-1185">Reference proteome</keyword>
<comment type="subcellular location">
    <subcellularLocation>
        <location evidence="1">Cytoplasm</location>
    </subcellularLocation>
</comment>
<dbReference type="Gene3D" id="1.10.10.60">
    <property type="entry name" value="Homeodomain-like"/>
    <property type="match status" value="2"/>
</dbReference>
<dbReference type="InterPro" id="IPR051552">
    <property type="entry name" value="HptR"/>
</dbReference>
<feature type="domain" description="Response regulatory" evidence="10">
    <location>
        <begin position="5"/>
        <end position="122"/>
    </location>
</feature>
<proteinExistence type="predicted"/>
<dbReference type="GO" id="GO:0000160">
    <property type="term" value="P:phosphorelay signal transduction system"/>
    <property type="evidence" value="ECO:0007669"/>
    <property type="project" value="UniProtKB-KW"/>
</dbReference>
<keyword evidence="2" id="KW-0963">Cytoplasm</keyword>
<dbReference type="SMART" id="SM00448">
    <property type="entry name" value="REC"/>
    <property type="match status" value="1"/>
</dbReference>
<dbReference type="PROSITE" id="PS00041">
    <property type="entry name" value="HTH_ARAC_FAMILY_1"/>
    <property type="match status" value="1"/>
</dbReference>
<evidence type="ECO:0000313" key="11">
    <source>
        <dbReference type="EMBL" id="MBB5325414.1"/>
    </source>
</evidence>
<dbReference type="GO" id="GO:0005737">
    <property type="term" value="C:cytoplasm"/>
    <property type="evidence" value="ECO:0007669"/>
    <property type="project" value="UniProtKB-SubCell"/>
</dbReference>
<keyword evidence="7" id="KW-0804">Transcription</keyword>
<dbReference type="CDD" id="cd17536">
    <property type="entry name" value="REC_YesN-like"/>
    <property type="match status" value="1"/>
</dbReference>
<evidence type="ECO:0000256" key="7">
    <source>
        <dbReference type="ARBA" id="ARBA00023163"/>
    </source>
</evidence>
<sequence>MQTWKVLIADDEPIIREGIREAINWEEFQMEVIAEAEDGEEALELAVRHSVHVLFVDLNMPIMDGITLMKQIRKKLPKCRIVVVTGHDEFTYAQEAIRLQVEDYILKPTNPHHLREVVKKIKQQLEGELQQNEYVQLLSKQVQKNFSLIRQQFCLEWINGGMKEKEIITQLQFFKLPPSCPDQLAIIHWREFFNINEKDKQLLFFAIENIASELLAAYEKVIFRDTVGFIVVCLWDRVAEDVFIVIEKTIKQYLNAQVSIYAQDVEGGLVQVASVYQNCKAIIYKEAHISPIVRRAKQYIQEHFSDPKLTLESVAQSLNVSPVYLSRIIKQELGVSFVNLLTEIRIKKAIQLLTSTDLTINEISERIGYDTQHYFSTAFKKAVGMPPNQYRKGAFLFKEVRANLL</sequence>
<keyword evidence="3 8" id="KW-0597">Phosphoprotein</keyword>
<dbReference type="EMBL" id="JACHEP010000015">
    <property type="protein sequence ID" value="MBB5325414.1"/>
    <property type="molecule type" value="Genomic_DNA"/>
</dbReference>
<dbReference type="Proteomes" id="UP000520011">
    <property type="component" value="Unassembled WGS sequence"/>
</dbReference>
<evidence type="ECO:0000256" key="1">
    <source>
        <dbReference type="ARBA" id="ARBA00004496"/>
    </source>
</evidence>
<dbReference type="PROSITE" id="PS01124">
    <property type="entry name" value="HTH_ARAC_FAMILY_2"/>
    <property type="match status" value="1"/>
</dbReference>
<evidence type="ECO:0000259" key="10">
    <source>
        <dbReference type="PROSITE" id="PS50110"/>
    </source>
</evidence>
<evidence type="ECO:0000256" key="2">
    <source>
        <dbReference type="ARBA" id="ARBA00022490"/>
    </source>
</evidence>
<evidence type="ECO:0000256" key="3">
    <source>
        <dbReference type="ARBA" id="ARBA00022553"/>
    </source>
</evidence>
<dbReference type="InterPro" id="IPR018062">
    <property type="entry name" value="HTH_AraC-typ_CS"/>
</dbReference>
<dbReference type="PANTHER" id="PTHR42713:SF3">
    <property type="entry name" value="TRANSCRIPTIONAL REGULATORY PROTEIN HPTR"/>
    <property type="match status" value="1"/>
</dbReference>